<dbReference type="GO" id="GO:0009116">
    <property type="term" value="P:nucleoside metabolic process"/>
    <property type="evidence" value="ECO:0007669"/>
    <property type="project" value="InterPro"/>
</dbReference>
<dbReference type="InterPro" id="IPR002182">
    <property type="entry name" value="NB-ARC"/>
</dbReference>
<organism evidence="2 3">
    <name type="scientific">Cudoniella acicularis</name>
    <dbReference type="NCBI Taxonomy" id="354080"/>
    <lineage>
        <taxon>Eukaryota</taxon>
        <taxon>Fungi</taxon>
        <taxon>Dikarya</taxon>
        <taxon>Ascomycota</taxon>
        <taxon>Pezizomycotina</taxon>
        <taxon>Leotiomycetes</taxon>
        <taxon>Helotiales</taxon>
        <taxon>Tricladiaceae</taxon>
        <taxon>Cudoniella</taxon>
    </lineage>
</organism>
<keyword evidence="3" id="KW-1185">Reference proteome</keyword>
<dbReference type="Pfam" id="PF00931">
    <property type="entry name" value="NB-ARC"/>
    <property type="match status" value="1"/>
</dbReference>
<dbReference type="SMART" id="SM00028">
    <property type="entry name" value="TPR"/>
    <property type="match status" value="3"/>
</dbReference>
<feature type="domain" description="NB-ARC" evidence="1">
    <location>
        <begin position="352"/>
        <end position="512"/>
    </location>
</feature>
<proteinExistence type="predicted"/>
<dbReference type="Gene3D" id="3.40.50.1580">
    <property type="entry name" value="Nucleoside phosphorylase domain"/>
    <property type="match status" value="1"/>
</dbReference>
<dbReference type="EMBL" id="JAAMPI010000496">
    <property type="protein sequence ID" value="KAF4630922.1"/>
    <property type="molecule type" value="Genomic_DNA"/>
</dbReference>
<dbReference type="Pfam" id="PF13424">
    <property type="entry name" value="TPR_12"/>
    <property type="match status" value="1"/>
</dbReference>
<gene>
    <name evidence="2" type="ORF">G7Y89_g7212</name>
</gene>
<dbReference type="InterPro" id="IPR053137">
    <property type="entry name" value="NLR-like"/>
</dbReference>
<evidence type="ECO:0000259" key="1">
    <source>
        <dbReference type="Pfam" id="PF00931"/>
    </source>
</evidence>
<dbReference type="GO" id="GO:0003824">
    <property type="term" value="F:catalytic activity"/>
    <property type="evidence" value="ECO:0007669"/>
    <property type="project" value="InterPro"/>
</dbReference>
<reference evidence="2 3" key="1">
    <citation type="submission" date="2020-03" db="EMBL/GenBank/DDBJ databases">
        <title>Draft Genome Sequence of Cudoniella acicularis.</title>
        <authorList>
            <person name="Buettner E."/>
            <person name="Kellner H."/>
        </authorList>
    </citation>
    <scope>NUCLEOTIDE SEQUENCE [LARGE SCALE GENOMIC DNA]</scope>
    <source>
        <strain evidence="2 3">DSM 108380</strain>
    </source>
</reference>
<evidence type="ECO:0000313" key="2">
    <source>
        <dbReference type="EMBL" id="KAF4630922.1"/>
    </source>
</evidence>
<protein>
    <recommendedName>
        <fullName evidence="1">NB-ARC domain-containing protein</fullName>
    </recommendedName>
</protein>
<dbReference type="InterPro" id="IPR011990">
    <property type="entry name" value="TPR-like_helical_dom_sf"/>
</dbReference>
<dbReference type="Proteomes" id="UP000566819">
    <property type="component" value="Unassembled WGS sequence"/>
</dbReference>
<name>A0A8H4RMI0_9HELO</name>
<dbReference type="PANTHER" id="PTHR46082:SF6">
    <property type="entry name" value="AAA+ ATPASE DOMAIN-CONTAINING PROTEIN-RELATED"/>
    <property type="match status" value="1"/>
</dbReference>
<dbReference type="InterPro" id="IPR027417">
    <property type="entry name" value="P-loop_NTPase"/>
</dbReference>
<comment type="caution">
    <text evidence="2">The sequence shown here is derived from an EMBL/GenBank/DDBJ whole genome shotgun (WGS) entry which is preliminary data.</text>
</comment>
<dbReference type="SUPFAM" id="SSF48452">
    <property type="entry name" value="TPR-like"/>
    <property type="match status" value="1"/>
</dbReference>
<dbReference type="OrthoDB" id="1577640at2759"/>
<dbReference type="InterPro" id="IPR035994">
    <property type="entry name" value="Nucleoside_phosphorylase_sf"/>
</dbReference>
<sequence>MTSPYKKEHYEVGIICALAIEAAAMGAMLDETHPKLPIDKADTNDYTFGRIGDFNLIIACLPAGSMGNGPAAMVANNMRRSFSIKFGLMVGIGGGVWSKKADIRLGDVVVSQPTGTHGGVVQWDYGKMGKGGVFERTGSLNRPPPVLLHALQSLRTFSEGDYLEIPMALDLMAKNKPKMVKLYTHRGAENDQLFNASYDHIGDDSCEGCDKELLVRREPRADLQPEIHYGNIASGNEVMKHGFTRDQTAKKEDVICFEMEAAGLMNDFPCLVIRGVCDYADSHKNKMWQRYGAATAAAFARVFLGFVKKQDMIKISEIPKPQRLLPFGRNNHFVGRQSQLDNLIKIFVLEDKQDNCQRVALDGLGGVGKTHIALEFAFRLQEYSPQCSVFWVHANDATSFENSYREIGKMLHIQGIDHEQANVKELVQQWLSKESTGKWVLIIDNADDAQLFETTGDSSLSSYLPDSNLGGILFTTRNHEVATDHAEADVISIGMMDDSESRELLQTSLQKKNLLDDTRSTSKLLELLANLPLAIKQAGAFLNKKNTTISKYVNMLENSNDTQIKLLAKDFEDKWRYKGMFNPVATTWLISFKQVEQQNDLAARYMAFISFINEQNIPLSILPPASEFDQLEAIGTLTVFGFLTEQTSKGVYNMHRLVHIAMKNWLRIGNRLQDESTRAVEQVAAAFPWPEYDNRDTWTVYLPHTEHIIDAEEVSDVKESFRWDILDKLGRCFWLDKNHRKSIERYEGALKLKEKVLGKGYPSTLRTATNLGSSLADQGRYTEAETIIRETLALSEKVLGKKHPDTIISMGNLALLLNRQGRYTEAETIVREVLTLHEKVLGKEHPDTLTTVHWIAFLLKRRRQNNDAAILYQRPLSGFEKAIGKDHPNTLACLKGYKSLLEDMRLRGEGNEV</sequence>
<dbReference type="SUPFAM" id="SSF52540">
    <property type="entry name" value="P-loop containing nucleoside triphosphate hydrolases"/>
    <property type="match status" value="1"/>
</dbReference>
<dbReference type="InterPro" id="IPR019734">
    <property type="entry name" value="TPR_rpt"/>
</dbReference>
<dbReference type="AlphaFoldDB" id="A0A8H4RMI0"/>
<accession>A0A8H4RMI0</accession>
<dbReference type="SUPFAM" id="SSF53167">
    <property type="entry name" value="Purine and uridine phosphorylases"/>
    <property type="match status" value="1"/>
</dbReference>
<dbReference type="PRINTS" id="PR00364">
    <property type="entry name" value="DISEASERSIST"/>
</dbReference>
<dbReference type="Gene3D" id="3.40.50.300">
    <property type="entry name" value="P-loop containing nucleotide triphosphate hydrolases"/>
    <property type="match status" value="1"/>
</dbReference>
<dbReference type="PANTHER" id="PTHR46082">
    <property type="entry name" value="ATP/GTP-BINDING PROTEIN-RELATED"/>
    <property type="match status" value="1"/>
</dbReference>
<dbReference type="GO" id="GO:0043531">
    <property type="term" value="F:ADP binding"/>
    <property type="evidence" value="ECO:0007669"/>
    <property type="project" value="InterPro"/>
</dbReference>
<dbReference type="Gene3D" id="1.25.40.10">
    <property type="entry name" value="Tetratricopeptide repeat domain"/>
    <property type="match status" value="1"/>
</dbReference>
<evidence type="ECO:0000313" key="3">
    <source>
        <dbReference type="Proteomes" id="UP000566819"/>
    </source>
</evidence>